<sequence length="52" mass="6367">SLARRKPSMTLEERLWQAMQEWQHTSNFDRMIYKMAGKFLEFEAEEMQIQKS</sequence>
<organism evidence="3 4">
    <name type="scientific">Saguinus oedipus</name>
    <name type="common">Cotton-top tamarin</name>
    <name type="synonym">Oedipomidas oedipus</name>
    <dbReference type="NCBI Taxonomy" id="9490"/>
    <lineage>
        <taxon>Eukaryota</taxon>
        <taxon>Metazoa</taxon>
        <taxon>Chordata</taxon>
        <taxon>Craniata</taxon>
        <taxon>Vertebrata</taxon>
        <taxon>Euteleostomi</taxon>
        <taxon>Mammalia</taxon>
        <taxon>Eutheria</taxon>
        <taxon>Euarchontoglires</taxon>
        <taxon>Primates</taxon>
        <taxon>Haplorrhini</taxon>
        <taxon>Platyrrhini</taxon>
        <taxon>Cebidae</taxon>
        <taxon>Callitrichinae</taxon>
        <taxon>Saguinus</taxon>
    </lineage>
</organism>
<dbReference type="PANTHER" id="PTHR22879:SF2">
    <property type="entry name" value="NUT FAMILY MEMBER 2F-RELATED"/>
    <property type="match status" value="1"/>
</dbReference>
<evidence type="ECO:0000256" key="1">
    <source>
        <dbReference type="ARBA" id="ARBA00010586"/>
    </source>
</evidence>
<feature type="non-terminal residue" evidence="3">
    <location>
        <position position="52"/>
    </location>
</feature>
<evidence type="ECO:0000259" key="2">
    <source>
        <dbReference type="Pfam" id="PF12881"/>
    </source>
</evidence>
<gene>
    <name evidence="3" type="primary">NUTM2F_4</name>
    <name evidence="3" type="ORF">P7K49_001245</name>
</gene>
<reference evidence="3 4" key="1">
    <citation type="submission" date="2023-05" db="EMBL/GenBank/DDBJ databases">
        <title>B98-5 Cell Line De Novo Hybrid Assembly: An Optical Mapping Approach.</title>
        <authorList>
            <person name="Kananen K."/>
            <person name="Auerbach J.A."/>
            <person name="Kautto E."/>
            <person name="Blachly J.S."/>
        </authorList>
    </citation>
    <scope>NUCLEOTIDE SEQUENCE [LARGE SCALE GENOMIC DNA]</scope>
    <source>
        <strain evidence="3">B95-8</strain>
        <tissue evidence="3">Cell line</tissue>
    </source>
</reference>
<feature type="domain" description="Nuclear Testis protein N-terminal" evidence="2">
    <location>
        <begin position="1"/>
        <end position="52"/>
    </location>
</feature>
<dbReference type="PANTHER" id="PTHR22879">
    <property type="entry name" value="NUT FAMILY MEMBER 1"/>
    <property type="match status" value="1"/>
</dbReference>
<dbReference type="Proteomes" id="UP001266305">
    <property type="component" value="Unassembled WGS sequence"/>
</dbReference>
<keyword evidence="4" id="KW-1185">Reference proteome</keyword>
<dbReference type="EMBL" id="JASSZA010000001">
    <property type="protein sequence ID" value="KAK2119859.1"/>
    <property type="molecule type" value="Genomic_DNA"/>
</dbReference>
<evidence type="ECO:0000313" key="3">
    <source>
        <dbReference type="EMBL" id="KAK2119859.1"/>
    </source>
</evidence>
<dbReference type="InterPro" id="IPR024309">
    <property type="entry name" value="NUT_N"/>
</dbReference>
<comment type="similarity">
    <text evidence="1">Belongs to the NUT family.</text>
</comment>
<name>A0ABQ9WFT0_SAGOE</name>
<dbReference type="InterPro" id="IPR024310">
    <property type="entry name" value="NUT"/>
</dbReference>
<comment type="caution">
    <text evidence="3">The sequence shown here is derived from an EMBL/GenBank/DDBJ whole genome shotgun (WGS) entry which is preliminary data.</text>
</comment>
<evidence type="ECO:0000313" key="4">
    <source>
        <dbReference type="Proteomes" id="UP001266305"/>
    </source>
</evidence>
<accession>A0ABQ9WFT0</accession>
<dbReference type="Pfam" id="PF12881">
    <property type="entry name" value="NUT"/>
    <property type="match status" value="1"/>
</dbReference>
<protein>
    <submittedName>
        <fullName evidence="3">NUT member 2F</fullName>
    </submittedName>
</protein>
<proteinExistence type="inferred from homology"/>
<feature type="non-terminal residue" evidence="3">
    <location>
        <position position="1"/>
    </location>
</feature>